<dbReference type="AlphaFoldDB" id="A0A089NL35"/>
<evidence type="ECO:0000313" key="3">
    <source>
        <dbReference type="Proteomes" id="UP000029492"/>
    </source>
</evidence>
<reference evidence="2 3" key="1">
    <citation type="journal article" date="2014" name="PLoS ONE">
        <title>Genome Information of Methylobacterium oryzae, a Plant-Probiotic Methylotroph in the Phyllosphere.</title>
        <authorList>
            <person name="Kwak M.J."/>
            <person name="Jeong H."/>
            <person name="Madhaiyan M."/>
            <person name="Lee Y."/>
            <person name="Sa T.M."/>
            <person name="Oh T.K."/>
            <person name="Kim J.F."/>
        </authorList>
    </citation>
    <scope>NUCLEOTIDE SEQUENCE [LARGE SCALE GENOMIC DNA]</scope>
    <source>
        <strain evidence="2 3">CBMB20</strain>
    </source>
</reference>
<protein>
    <submittedName>
        <fullName evidence="2">Protein of unassigned function</fullName>
    </submittedName>
</protein>
<feature type="compositionally biased region" description="Polar residues" evidence="1">
    <location>
        <begin position="35"/>
        <end position="44"/>
    </location>
</feature>
<dbReference type="KEGG" id="mor:MOC_0312"/>
<evidence type="ECO:0000256" key="1">
    <source>
        <dbReference type="SAM" id="MobiDB-lite"/>
    </source>
</evidence>
<feature type="region of interest" description="Disordered" evidence="1">
    <location>
        <begin position="1"/>
        <end position="63"/>
    </location>
</feature>
<sequence length="136" mass="14536">MGQARFDHVRSRHLDAGRHDPISQGPPTIPCHPNTGFQGLNGPSPQRGILGPRRGTARQKGCVPNSSFLPVAPRCDGFRICLPRRAKAPWYGRCGPIGSESCCRRAPSIGSSRPAFARYRRSGRIGGSAPPPAASV</sequence>
<accession>A0A089NL35</accession>
<dbReference type="HOGENOM" id="CLU_1873011_0_0_5"/>
<organism evidence="2 3">
    <name type="scientific">Methylobacterium oryzae CBMB20</name>
    <dbReference type="NCBI Taxonomy" id="693986"/>
    <lineage>
        <taxon>Bacteria</taxon>
        <taxon>Pseudomonadati</taxon>
        <taxon>Pseudomonadota</taxon>
        <taxon>Alphaproteobacteria</taxon>
        <taxon>Hyphomicrobiales</taxon>
        <taxon>Methylobacteriaceae</taxon>
        <taxon>Methylobacterium</taxon>
    </lineage>
</organism>
<feature type="compositionally biased region" description="Basic and acidic residues" evidence="1">
    <location>
        <begin position="1"/>
        <end position="21"/>
    </location>
</feature>
<dbReference type="STRING" id="693986.MOC_0312"/>
<name>A0A089NL35_9HYPH</name>
<gene>
    <name evidence="2" type="ORF">MOC_0312</name>
</gene>
<proteinExistence type="predicted"/>
<dbReference type="Proteomes" id="UP000029492">
    <property type="component" value="Chromosome"/>
</dbReference>
<dbReference type="EMBL" id="CP003811">
    <property type="protein sequence ID" value="AIQ88067.1"/>
    <property type="molecule type" value="Genomic_DNA"/>
</dbReference>
<keyword evidence="3" id="KW-1185">Reference proteome</keyword>
<evidence type="ECO:0000313" key="2">
    <source>
        <dbReference type="EMBL" id="AIQ88067.1"/>
    </source>
</evidence>